<feature type="transmembrane region" description="Helical" evidence="1">
    <location>
        <begin position="63"/>
        <end position="84"/>
    </location>
</feature>
<protein>
    <submittedName>
        <fullName evidence="2">Membrane protein</fullName>
    </submittedName>
</protein>
<keyword evidence="1" id="KW-0812">Transmembrane</keyword>
<dbReference type="PANTHER" id="PTHR38598:SF1">
    <property type="entry name" value="INNER MEMBRANE PROTEIN YJCH"/>
    <property type="match status" value="1"/>
</dbReference>
<keyword evidence="1" id="KW-1133">Transmembrane helix</keyword>
<dbReference type="GO" id="GO:0005886">
    <property type="term" value="C:plasma membrane"/>
    <property type="evidence" value="ECO:0007669"/>
    <property type="project" value="TreeGrafter"/>
</dbReference>
<accession>A0A158JMI0</accession>
<evidence type="ECO:0000256" key="1">
    <source>
        <dbReference type="SAM" id="Phobius"/>
    </source>
</evidence>
<keyword evidence="1" id="KW-0472">Membrane</keyword>
<dbReference type="PANTHER" id="PTHR38598">
    <property type="entry name" value="INNER MEMBRANE PROTEIN YJCH"/>
    <property type="match status" value="1"/>
</dbReference>
<dbReference type="AlphaFoldDB" id="A0A158JMI0"/>
<evidence type="ECO:0000313" key="3">
    <source>
        <dbReference type="Proteomes" id="UP000054740"/>
    </source>
</evidence>
<dbReference type="EMBL" id="FCNY02000031">
    <property type="protein sequence ID" value="SAL69683.1"/>
    <property type="molecule type" value="Genomic_DNA"/>
</dbReference>
<dbReference type="InterPro" id="IPR052959">
    <property type="entry name" value="Inner_membrane_assoc"/>
</dbReference>
<dbReference type="Pfam" id="PF04341">
    <property type="entry name" value="DUF485"/>
    <property type="match status" value="1"/>
</dbReference>
<dbReference type="Proteomes" id="UP000054740">
    <property type="component" value="Unassembled WGS sequence"/>
</dbReference>
<dbReference type="RefSeq" id="WP_053569226.1">
    <property type="nucleotide sequence ID" value="NZ_FCNY02000031.1"/>
</dbReference>
<evidence type="ECO:0000313" key="2">
    <source>
        <dbReference type="EMBL" id="SAL69683.1"/>
    </source>
</evidence>
<reference evidence="3" key="1">
    <citation type="submission" date="2016-01" db="EMBL/GenBank/DDBJ databases">
        <authorList>
            <person name="Peeters C."/>
        </authorList>
    </citation>
    <scope>NUCLEOTIDE SEQUENCE [LARGE SCALE GENOMIC DNA]</scope>
</reference>
<keyword evidence="3" id="KW-1185">Reference proteome</keyword>
<name>A0A158JMI0_CABCO</name>
<sequence>MPSTAGQDLWLMPAFHQLVSRKRKFIARLTLGTLVPYYAFVLIAAFAPNLLAARVFGANVMTAGWTVGVLLIAGTWLLTGLYIYRANGEFDALTSEILKGAGQ</sequence>
<dbReference type="InterPro" id="IPR007436">
    <property type="entry name" value="DUF485"/>
</dbReference>
<organism evidence="2 3">
    <name type="scientific">Caballeronia cordobensis</name>
    <name type="common">Burkholderia cordobensis</name>
    <dbReference type="NCBI Taxonomy" id="1353886"/>
    <lineage>
        <taxon>Bacteria</taxon>
        <taxon>Pseudomonadati</taxon>
        <taxon>Pseudomonadota</taxon>
        <taxon>Betaproteobacteria</taxon>
        <taxon>Burkholderiales</taxon>
        <taxon>Burkholderiaceae</taxon>
        <taxon>Caballeronia</taxon>
    </lineage>
</organism>
<gene>
    <name evidence="2" type="ORF">AWB70_06988</name>
</gene>
<feature type="transmembrane region" description="Helical" evidence="1">
    <location>
        <begin position="25"/>
        <end position="51"/>
    </location>
</feature>
<proteinExistence type="predicted"/>